<proteinExistence type="predicted"/>
<evidence type="ECO:0000313" key="2">
    <source>
        <dbReference type="Proteomes" id="UP000825935"/>
    </source>
</evidence>
<evidence type="ECO:0000313" key="1">
    <source>
        <dbReference type="EMBL" id="KAH7416567.1"/>
    </source>
</evidence>
<dbReference type="PANTHER" id="PTHR33052">
    <property type="entry name" value="DUF4228 DOMAIN PROTEIN-RELATED"/>
    <property type="match status" value="1"/>
</dbReference>
<dbReference type="Proteomes" id="UP000825935">
    <property type="component" value="Chromosome 14"/>
</dbReference>
<comment type="caution">
    <text evidence="1">The sequence shown here is derived from an EMBL/GenBank/DDBJ whole genome shotgun (WGS) entry which is preliminary data.</text>
</comment>
<sequence length="222" mass="24312">MGNHLSCVSPLPPNSSELLPPNVNERLQASSNAVPDLPANLIFLDCETATLCELQGPLSVAEAMLEFPGRFLCLMPDLDSISAGACGPRVAAVPADRELEPSRIYLLLHMNRLNSRFRLREMDFFRTLKDTQRATGKQAFSGPLLRSKVVPLPGDDCNASTGDACSESGVQLKSSSLAEIRDANPATYVQHAHSQSVQRPYLRRANTWIPGLETVHEYGLQR</sequence>
<dbReference type="AlphaFoldDB" id="A0A8T2TCR4"/>
<gene>
    <name evidence="1" type="ORF">KP509_14G097200</name>
</gene>
<protein>
    <submittedName>
        <fullName evidence="1">Uncharacterized protein</fullName>
    </submittedName>
</protein>
<name>A0A8T2TCR4_CERRI</name>
<dbReference type="OrthoDB" id="1921976at2759"/>
<dbReference type="Pfam" id="PF14009">
    <property type="entry name" value="PADRE"/>
    <property type="match status" value="1"/>
</dbReference>
<dbReference type="InterPro" id="IPR025322">
    <property type="entry name" value="PADRE_dom"/>
</dbReference>
<reference evidence="1" key="1">
    <citation type="submission" date="2021-08" db="EMBL/GenBank/DDBJ databases">
        <title>WGS assembly of Ceratopteris richardii.</title>
        <authorList>
            <person name="Marchant D.B."/>
            <person name="Chen G."/>
            <person name="Jenkins J."/>
            <person name="Shu S."/>
            <person name="Leebens-Mack J."/>
            <person name="Grimwood J."/>
            <person name="Schmutz J."/>
            <person name="Soltis P."/>
            <person name="Soltis D."/>
            <person name="Chen Z.-H."/>
        </authorList>
    </citation>
    <scope>NUCLEOTIDE SEQUENCE</scope>
    <source>
        <strain evidence="1">Whitten #5841</strain>
        <tissue evidence="1">Leaf</tissue>
    </source>
</reference>
<accession>A0A8T2TCR4</accession>
<organism evidence="1 2">
    <name type="scientific">Ceratopteris richardii</name>
    <name type="common">Triangle waterfern</name>
    <dbReference type="NCBI Taxonomy" id="49495"/>
    <lineage>
        <taxon>Eukaryota</taxon>
        <taxon>Viridiplantae</taxon>
        <taxon>Streptophyta</taxon>
        <taxon>Embryophyta</taxon>
        <taxon>Tracheophyta</taxon>
        <taxon>Polypodiopsida</taxon>
        <taxon>Polypodiidae</taxon>
        <taxon>Polypodiales</taxon>
        <taxon>Pteridineae</taxon>
        <taxon>Pteridaceae</taxon>
        <taxon>Parkerioideae</taxon>
        <taxon>Ceratopteris</taxon>
    </lineage>
</organism>
<keyword evidence="2" id="KW-1185">Reference proteome</keyword>
<dbReference type="EMBL" id="CM035419">
    <property type="protein sequence ID" value="KAH7416567.1"/>
    <property type="molecule type" value="Genomic_DNA"/>
</dbReference>